<dbReference type="AlphaFoldDB" id="A0A9Q3KDA0"/>
<proteinExistence type="predicted"/>
<evidence type="ECO:0000313" key="2">
    <source>
        <dbReference type="Proteomes" id="UP000765509"/>
    </source>
</evidence>
<gene>
    <name evidence="1" type="ORF">O181_116850</name>
</gene>
<name>A0A9Q3KDA0_9BASI</name>
<sequence length="83" mass="9193">MEIDRKKNFRFSEWGPECGTPDSGNTNSEVKETPILGIGSSDLHTEFLNAVMKKVWYIVTTPSTKIQEPRTGIPVGETLVEGP</sequence>
<evidence type="ECO:0000313" key="1">
    <source>
        <dbReference type="EMBL" id="MBW0577135.1"/>
    </source>
</evidence>
<comment type="caution">
    <text evidence="1">The sequence shown here is derived from an EMBL/GenBank/DDBJ whole genome shotgun (WGS) entry which is preliminary data.</text>
</comment>
<reference evidence="1" key="1">
    <citation type="submission" date="2021-03" db="EMBL/GenBank/DDBJ databases">
        <title>Draft genome sequence of rust myrtle Austropuccinia psidii MF-1, a brazilian biotype.</title>
        <authorList>
            <person name="Quecine M.C."/>
            <person name="Pachon D.M.R."/>
            <person name="Bonatelli M.L."/>
            <person name="Correr F.H."/>
            <person name="Franceschini L.M."/>
            <person name="Leite T.F."/>
            <person name="Margarido G.R.A."/>
            <person name="Almeida C.A."/>
            <person name="Ferrarezi J.A."/>
            <person name="Labate C.A."/>
        </authorList>
    </citation>
    <scope>NUCLEOTIDE SEQUENCE</scope>
    <source>
        <strain evidence="1">MF-1</strain>
    </source>
</reference>
<dbReference type="Proteomes" id="UP000765509">
    <property type="component" value="Unassembled WGS sequence"/>
</dbReference>
<keyword evidence="2" id="KW-1185">Reference proteome</keyword>
<protein>
    <submittedName>
        <fullName evidence="1">Uncharacterized protein</fullName>
    </submittedName>
</protein>
<dbReference type="EMBL" id="AVOT02099972">
    <property type="protein sequence ID" value="MBW0577135.1"/>
    <property type="molecule type" value="Genomic_DNA"/>
</dbReference>
<organism evidence="1 2">
    <name type="scientific">Austropuccinia psidii MF-1</name>
    <dbReference type="NCBI Taxonomy" id="1389203"/>
    <lineage>
        <taxon>Eukaryota</taxon>
        <taxon>Fungi</taxon>
        <taxon>Dikarya</taxon>
        <taxon>Basidiomycota</taxon>
        <taxon>Pucciniomycotina</taxon>
        <taxon>Pucciniomycetes</taxon>
        <taxon>Pucciniales</taxon>
        <taxon>Sphaerophragmiaceae</taxon>
        <taxon>Austropuccinia</taxon>
    </lineage>
</organism>
<accession>A0A9Q3KDA0</accession>